<keyword evidence="12 17" id="KW-0520">NAD</keyword>
<evidence type="ECO:0000256" key="13">
    <source>
        <dbReference type="ARBA" id="ARBA00023075"/>
    </source>
</evidence>
<evidence type="ECO:0000313" key="19">
    <source>
        <dbReference type="EMBL" id="UXD78889.1"/>
    </source>
</evidence>
<evidence type="ECO:0000256" key="3">
    <source>
        <dbReference type="ARBA" id="ARBA00009025"/>
    </source>
</evidence>
<dbReference type="GO" id="GO:0015990">
    <property type="term" value="P:electron transport coupled proton transport"/>
    <property type="evidence" value="ECO:0007669"/>
    <property type="project" value="TreeGrafter"/>
</dbReference>
<dbReference type="GO" id="GO:0031966">
    <property type="term" value="C:mitochondrial membrane"/>
    <property type="evidence" value="ECO:0007669"/>
    <property type="project" value="UniProtKB-SubCell"/>
</dbReference>
<evidence type="ECO:0000256" key="1">
    <source>
        <dbReference type="ARBA" id="ARBA00003257"/>
    </source>
</evidence>
<comment type="catalytic activity">
    <reaction evidence="16 17">
        <text>a ubiquinone + NADH + 5 H(+)(in) = a ubiquinol + NAD(+) + 4 H(+)(out)</text>
        <dbReference type="Rhea" id="RHEA:29091"/>
        <dbReference type="Rhea" id="RHEA-COMP:9565"/>
        <dbReference type="Rhea" id="RHEA-COMP:9566"/>
        <dbReference type="ChEBI" id="CHEBI:15378"/>
        <dbReference type="ChEBI" id="CHEBI:16389"/>
        <dbReference type="ChEBI" id="CHEBI:17976"/>
        <dbReference type="ChEBI" id="CHEBI:57540"/>
        <dbReference type="ChEBI" id="CHEBI:57945"/>
        <dbReference type="EC" id="7.1.1.2"/>
    </reaction>
</comment>
<keyword evidence="11 17" id="KW-1133">Transmembrane helix</keyword>
<dbReference type="EC" id="7.1.1.2" evidence="4 17"/>
<evidence type="ECO:0000256" key="14">
    <source>
        <dbReference type="ARBA" id="ARBA00023128"/>
    </source>
</evidence>
<evidence type="ECO:0000256" key="12">
    <source>
        <dbReference type="ARBA" id="ARBA00023027"/>
    </source>
</evidence>
<sequence>MMVSLLFFFSIFSFFDGIFFFFMVPFLFFFYFYSYGGTFDGVFYVDYFSFLLVFVSIWVFVYSYYSMNLNFVSMSILFVMLFFLLFSFLSFNYLIFYLSFEFVFLLMFFFLLGWGKTAERLQASFYMFFYTMFFSLPFLVMLIDFYFSVSSCFFSFNFFSYSEFFWFFFLLVFVVKLPLFGFHLWLPKAHVEAPVAGSMILAGVLLKLGGYGIFRFMSLSPFLSFSYSFIYSYLFYLSLVGGVLVCFLCFRQMDLKMMVAYSSVVHMSIMLLGFLSYSSWGTYGALLMMVAHGFVSPSMFFLLTYLYDLKHSRSFMLLGAMLLTCPVFCMLWFFSCSLNLGFPPFMSFFSEILIISSLGGFSLFDFVLLILFCFFTGIYCVYMYTSVSHGNSVFTFLGVLNFKFLFISFFHFFFIFSFPLIFFLIF</sequence>
<dbReference type="InterPro" id="IPR001750">
    <property type="entry name" value="ND/Mrp_TM"/>
</dbReference>
<dbReference type="GO" id="GO:0048039">
    <property type="term" value="F:ubiquinone binding"/>
    <property type="evidence" value="ECO:0007669"/>
    <property type="project" value="TreeGrafter"/>
</dbReference>
<evidence type="ECO:0000256" key="6">
    <source>
        <dbReference type="ARBA" id="ARBA00022448"/>
    </source>
</evidence>
<dbReference type="CTD" id="4538"/>
<feature type="transmembrane region" description="Helical" evidence="17">
    <location>
        <begin position="164"/>
        <end position="186"/>
    </location>
</feature>
<evidence type="ECO:0000259" key="18">
    <source>
        <dbReference type="Pfam" id="PF00361"/>
    </source>
</evidence>
<dbReference type="AlphaFoldDB" id="A0A977KCL4"/>
<evidence type="ECO:0000256" key="9">
    <source>
        <dbReference type="ARBA" id="ARBA00022967"/>
    </source>
</evidence>
<comment type="function">
    <text evidence="17">Core subunit of the mitochondrial membrane respiratory chain NADH dehydrogenase (Complex I) which catalyzes electron transfer from NADH through the respiratory chain, using ubiquinone as an electron acceptor. Essential for the catalytic activity and assembly of complex I.</text>
</comment>
<geneLocation type="mitochondrion" evidence="19"/>
<feature type="transmembrane region" description="Helical" evidence="17">
    <location>
        <begin position="315"/>
        <end position="334"/>
    </location>
</feature>
<evidence type="ECO:0000256" key="8">
    <source>
        <dbReference type="ARBA" id="ARBA00022692"/>
    </source>
</evidence>
<feature type="transmembrane region" description="Helical" evidence="17">
    <location>
        <begin position="257"/>
        <end position="277"/>
    </location>
</feature>
<feature type="transmembrane region" description="Helical" evidence="17">
    <location>
        <begin position="340"/>
        <end position="359"/>
    </location>
</feature>
<feature type="transmembrane region" description="Helical" evidence="17">
    <location>
        <begin position="229"/>
        <end position="250"/>
    </location>
</feature>
<evidence type="ECO:0000256" key="15">
    <source>
        <dbReference type="ARBA" id="ARBA00023136"/>
    </source>
</evidence>
<dbReference type="GO" id="GO:0003954">
    <property type="term" value="F:NADH dehydrogenase activity"/>
    <property type="evidence" value="ECO:0007669"/>
    <property type="project" value="TreeGrafter"/>
</dbReference>
<dbReference type="PANTHER" id="PTHR43507:SF20">
    <property type="entry name" value="NADH-UBIQUINONE OXIDOREDUCTASE CHAIN 4"/>
    <property type="match status" value="1"/>
</dbReference>
<proteinExistence type="inferred from homology"/>
<comment type="function">
    <text evidence="1">Core subunit of the mitochondrial membrane respiratory chain NADH dehydrogenase (Complex I) that is believed to belong to the minimal assembly required for catalysis. Complex I functions in the transfer of electrons from NADH to the respiratory chain. The immediate electron acceptor for the enzyme is believed to be ubiquinone.</text>
</comment>
<evidence type="ECO:0000256" key="4">
    <source>
        <dbReference type="ARBA" id="ARBA00012944"/>
    </source>
</evidence>
<feature type="transmembrane region" description="Helical" evidence="17">
    <location>
        <begin position="7"/>
        <end position="32"/>
    </location>
</feature>
<evidence type="ECO:0000256" key="2">
    <source>
        <dbReference type="ARBA" id="ARBA00004225"/>
    </source>
</evidence>
<name>A0A977KCL4_9ACAR</name>
<feature type="transmembrane region" description="Helical" evidence="17">
    <location>
        <begin position="71"/>
        <end position="89"/>
    </location>
</feature>
<dbReference type="PANTHER" id="PTHR43507">
    <property type="entry name" value="NADH-UBIQUINONE OXIDOREDUCTASE CHAIN 4"/>
    <property type="match status" value="1"/>
</dbReference>
<dbReference type="EMBL" id="OK166751">
    <property type="protein sequence ID" value="UXD78889.1"/>
    <property type="molecule type" value="Genomic_DNA"/>
</dbReference>
<feature type="transmembrane region" description="Helical" evidence="17">
    <location>
        <begin position="198"/>
        <end position="217"/>
    </location>
</feature>
<feature type="transmembrane region" description="Helical" evidence="17">
    <location>
        <begin position="404"/>
        <end position="425"/>
    </location>
</feature>
<keyword evidence="8 17" id="KW-0812">Transmembrane</keyword>
<dbReference type="RefSeq" id="YP_010503027.1">
    <property type="nucleotide sequence ID" value="NC_066986.1"/>
</dbReference>
<evidence type="ECO:0000256" key="7">
    <source>
        <dbReference type="ARBA" id="ARBA00022660"/>
    </source>
</evidence>
<dbReference type="GeneID" id="75510429"/>
<feature type="transmembrane region" description="Helical" evidence="17">
    <location>
        <begin position="44"/>
        <end position="64"/>
    </location>
</feature>
<keyword evidence="14 17" id="KW-0496">Mitochondrion</keyword>
<dbReference type="InterPro" id="IPR003918">
    <property type="entry name" value="NADH_UbQ_OxRdtase"/>
</dbReference>
<comment type="subcellular location">
    <subcellularLocation>
        <location evidence="2 17">Mitochondrion membrane</location>
        <topology evidence="2 17">Multi-pass membrane protein</topology>
    </subcellularLocation>
</comment>
<evidence type="ECO:0000256" key="5">
    <source>
        <dbReference type="ARBA" id="ARBA00021006"/>
    </source>
</evidence>
<feature type="domain" description="NADH:quinone oxidoreductase/Mrp antiporter transmembrane" evidence="18">
    <location>
        <begin position="92"/>
        <end position="370"/>
    </location>
</feature>
<evidence type="ECO:0000256" key="17">
    <source>
        <dbReference type="RuleBase" id="RU003297"/>
    </source>
</evidence>
<comment type="similarity">
    <text evidence="3 17">Belongs to the complex I subunit 4 family.</text>
</comment>
<dbReference type="PRINTS" id="PR01437">
    <property type="entry name" value="NUOXDRDTASE4"/>
</dbReference>
<feature type="transmembrane region" description="Helical" evidence="17">
    <location>
        <begin position="283"/>
        <end position="303"/>
    </location>
</feature>
<gene>
    <name evidence="19" type="primary">ND4</name>
</gene>
<dbReference type="Pfam" id="PF00361">
    <property type="entry name" value="Proton_antipo_M"/>
    <property type="match status" value="1"/>
</dbReference>
<dbReference type="GO" id="GO:0008137">
    <property type="term" value="F:NADH dehydrogenase (ubiquinone) activity"/>
    <property type="evidence" value="ECO:0007669"/>
    <property type="project" value="UniProtKB-UniRule"/>
</dbReference>
<keyword evidence="7 17" id="KW-0679">Respiratory chain</keyword>
<accession>A0A977KCL4</accession>
<feature type="transmembrane region" description="Helical" evidence="17">
    <location>
        <begin position="366"/>
        <end position="384"/>
    </location>
</feature>
<reference evidence="19" key="1">
    <citation type="submission" date="2021-09" db="EMBL/GenBank/DDBJ databases">
        <authorList>
            <person name="Fang Y."/>
            <person name="Sun E."/>
            <person name="Li M."/>
        </authorList>
    </citation>
    <scope>NUCLEOTIDE SEQUENCE</scope>
</reference>
<keyword evidence="15 17" id="KW-0472">Membrane</keyword>
<evidence type="ECO:0000256" key="16">
    <source>
        <dbReference type="ARBA" id="ARBA00049551"/>
    </source>
</evidence>
<keyword evidence="13 17" id="KW-0830">Ubiquinone</keyword>
<organism evidence="19">
    <name type="scientific">Thyreophagus entomophagus</name>
    <dbReference type="NCBI Taxonomy" id="2874286"/>
    <lineage>
        <taxon>Eukaryota</taxon>
        <taxon>Metazoa</taxon>
        <taxon>Ecdysozoa</taxon>
        <taxon>Arthropoda</taxon>
        <taxon>Chelicerata</taxon>
        <taxon>Arachnida</taxon>
        <taxon>Acari</taxon>
        <taxon>Acariformes</taxon>
        <taxon>Sarcoptiformes</taxon>
        <taxon>Astigmata</taxon>
        <taxon>Acaroidea</taxon>
        <taxon>Acaridae</taxon>
        <taxon>Rhizoglyphinae</taxon>
        <taxon>Thyreophagus</taxon>
    </lineage>
</organism>
<evidence type="ECO:0000256" key="11">
    <source>
        <dbReference type="ARBA" id="ARBA00022989"/>
    </source>
</evidence>
<feature type="transmembrane region" description="Helical" evidence="17">
    <location>
        <begin position="127"/>
        <end position="149"/>
    </location>
</feature>
<keyword evidence="10 17" id="KW-0249">Electron transport</keyword>
<protein>
    <recommendedName>
        <fullName evidence="5 17">NADH-ubiquinone oxidoreductase chain 4</fullName>
        <ecNumber evidence="4 17">7.1.1.2</ecNumber>
    </recommendedName>
</protein>
<keyword evidence="6 17" id="KW-0813">Transport</keyword>
<evidence type="ECO:0000256" key="10">
    <source>
        <dbReference type="ARBA" id="ARBA00022982"/>
    </source>
</evidence>
<dbReference type="GO" id="GO:0042773">
    <property type="term" value="P:ATP synthesis coupled electron transport"/>
    <property type="evidence" value="ECO:0007669"/>
    <property type="project" value="InterPro"/>
</dbReference>
<keyword evidence="9" id="KW-1278">Translocase</keyword>
<feature type="transmembrane region" description="Helical" evidence="17">
    <location>
        <begin position="95"/>
        <end position="115"/>
    </location>
</feature>